<feature type="compositionally biased region" description="Basic residues" evidence="1">
    <location>
        <begin position="45"/>
        <end position="54"/>
    </location>
</feature>
<evidence type="ECO:0000313" key="2">
    <source>
        <dbReference type="EMBL" id="KAJ0211778.1"/>
    </source>
</evidence>
<feature type="compositionally biased region" description="Basic and acidic residues" evidence="1">
    <location>
        <begin position="55"/>
        <end position="64"/>
    </location>
</feature>
<accession>A0A9R1VWH8</accession>
<dbReference type="Proteomes" id="UP000235145">
    <property type="component" value="Unassembled WGS sequence"/>
</dbReference>
<feature type="region of interest" description="Disordered" evidence="1">
    <location>
        <begin position="38"/>
        <end position="64"/>
    </location>
</feature>
<gene>
    <name evidence="2" type="ORF">LSAT_V11C400184640</name>
</gene>
<protein>
    <submittedName>
        <fullName evidence="2">Uncharacterized protein</fullName>
    </submittedName>
</protein>
<evidence type="ECO:0000313" key="3">
    <source>
        <dbReference type="Proteomes" id="UP000235145"/>
    </source>
</evidence>
<comment type="caution">
    <text evidence="2">The sequence shown here is derived from an EMBL/GenBank/DDBJ whole genome shotgun (WGS) entry which is preliminary data.</text>
</comment>
<organism evidence="2 3">
    <name type="scientific">Lactuca sativa</name>
    <name type="common">Garden lettuce</name>
    <dbReference type="NCBI Taxonomy" id="4236"/>
    <lineage>
        <taxon>Eukaryota</taxon>
        <taxon>Viridiplantae</taxon>
        <taxon>Streptophyta</taxon>
        <taxon>Embryophyta</taxon>
        <taxon>Tracheophyta</taxon>
        <taxon>Spermatophyta</taxon>
        <taxon>Magnoliopsida</taxon>
        <taxon>eudicotyledons</taxon>
        <taxon>Gunneridae</taxon>
        <taxon>Pentapetalae</taxon>
        <taxon>asterids</taxon>
        <taxon>campanulids</taxon>
        <taxon>Asterales</taxon>
        <taxon>Asteraceae</taxon>
        <taxon>Cichorioideae</taxon>
        <taxon>Cichorieae</taxon>
        <taxon>Lactucinae</taxon>
        <taxon>Lactuca</taxon>
    </lineage>
</organism>
<name>A0A9R1VWH8_LACSA</name>
<sequence length="103" mass="12006">MEFYIDRKQKNLKSTNNNEVIETLMGVKQQEKIKTLPPTLINNKGGRKRRKKMKGNKEIAAEKAKKDGRKCHKCGKYIKYRTSVKHDARNCHKFATEEARSNV</sequence>
<evidence type="ECO:0000256" key="1">
    <source>
        <dbReference type="SAM" id="MobiDB-lite"/>
    </source>
</evidence>
<keyword evidence="3" id="KW-1185">Reference proteome</keyword>
<dbReference type="AlphaFoldDB" id="A0A9R1VWH8"/>
<dbReference type="EMBL" id="NBSK02000004">
    <property type="protein sequence ID" value="KAJ0211778.1"/>
    <property type="molecule type" value="Genomic_DNA"/>
</dbReference>
<proteinExistence type="predicted"/>
<reference evidence="2 3" key="1">
    <citation type="journal article" date="2017" name="Nat. Commun.">
        <title>Genome assembly with in vitro proximity ligation data and whole-genome triplication in lettuce.</title>
        <authorList>
            <person name="Reyes-Chin-Wo S."/>
            <person name="Wang Z."/>
            <person name="Yang X."/>
            <person name="Kozik A."/>
            <person name="Arikit S."/>
            <person name="Song C."/>
            <person name="Xia L."/>
            <person name="Froenicke L."/>
            <person name="Lavelle D.O."/>
            <person name="Truco M.J."/>
            <person name="Xia R."/>
            <person name="Zhu S."/>
            <person name="Xu C."/>
            <person name="Xu H."/>
            <person name="Xu X."/>
            <person name="Cox K."/>
            <person name="Korf I."/>
            <person name="Meyers B.C."/>
            <person name="Michelmore R.W."/>
        </authorList>
    </citation>
    <scope>NUCLEOTIDE SEQUENCE [LARGE SCALE GENOMIC DNA]</scope>
    <source>
        <strain evidence="3">cv. Salinas</strain>
        <tissue evidence="2">Seedlings</tissue>
    </source>
</reference>